<keyword evidence="4" id="KW-1185">Reference proteome</keyword>
<dbReference type="AlphaFoldDB" id="A0A8U0A023"/>
<dbReference type="EMBL" id="CP096019">
    <property type="protein sequence ID" value="UPM42461.1"/>
    <property type="molecule type" value="Genomic_DNA"/>
</dbReference>
<protein>
    <submittedName>
        <fullName evidence="3">P-loop NTPase</fullName>
    </submittedName>
</protein>
<dbReference type="InterPro" id="IPR050625">
    <property type="entry name" value="ParA/MinD_ATPase"/>
</dbReference>
<dbReference type="GeneID" id="71928565"/>
<evidence type="ECO:0000259" key="2">
    <source>
        <dbReference type="Pfam" id="PF13614"/>
    </source>
</evidence>
<evidence type="ECO:0000313" key="3">
    <source>
        <dbReference type="EMBL" id="UPM42461.1"/>
    </source>
</evidence>
<feature type="region of interest" description="Disordered" evidence="1">
    <location>
        <begin position="248"/>
        <end position="302"/>
    </location>
</feature>
<dbReference type="Proteomes" id="UP000831768">
    <property type="component" value="Chromosome"/>
</dbReference>
<dbReference type="PANTHER" id="PTHR43384:SF10">
    <property type="entry name" value="ATPASE INVOLVED IN CHROMOSOME PARTITIONING, PARA_MIND FAMILY"/>
    <property type="match status" value="1"/>
</dbReference>
<dbReference type="GO" id="GO:0051782">
    <property type="term" value="P:negative regulation of cell division"/>
    <property type="evidence" value="ECO:0007669"/>
    <property type="project" value="TreeGrafter"/>
</dbReference>
<dbReference type="Pfam" id="PF13614">
    <property type="entry name" value="AAA_31"/>
    <property type="match status" value="1"/>
</dbReference>
<dbReference type="InterPro" id="IPR027417">
    <property type="entry name" value="P-loop_NTPase"/>
</dbReference>
<feature type="compositionally biased region" description="Acidic residues" evidence="1">
    <location>
        <begin position="268"/>
        <end position="290"/>
    </location>
</feature>
<evidence type="ECO:0000256" key="1">
    <source>
        <dbReference type="SAM" id="MobiDB-lite"/>
    </source>
</evidence>
<dbReference type="RefSeq" id="WP_247993134.1">
    <property type="nucleotide sequence ID" value="NZ_CP096019.1"/>
</dbReference>
<proteinExistence type="predicted"/>
<dbReference type="PANTHER" id="PTHR43384">
    <property type="entry name" value="SEPTUM SITE-DETERMINING PROTEIN MIND HOMOLOG, CHLOROPLASTIC-RELATED"/>
    <property type="match status" value="1"/>
</dbReference>
<dbReference type="GO" id="GO:0005829">
    <property type="term" value="C:cytosol"/>
    <property type="evidence" value="ECO:0007669"/>
    <property type="project" value="TreeGrafter"/>
</dbReference>
<evidence type="ECO:0000313" key="4">
    <source>
        <dbReference type="Proteomes" id="UP000831768"/>
    </source>
</evidence>
<dbReference type="KEGG" id="haad:MW046_10920"/>
<dbReference type="InterPro" id="IPR025669">
    <property type="entry name" value="AAA_dom"/>
</dbReference>
<name>A0A8U0A023_9EURY</name>
<dbReference type="GO" id="GO:0016887">
    <property type="term" value="F:ATP hydrolysis activity"/>
    <property type="evidence" value="ECO:0007669"/>
    <property type="project" value="TreeGrafter"/>
</dbReference>
<dbReference type="Gene3D" id="3.40.50.300">
    <property type="entry name" value="P-loop containing nucleotide triphosphate hydrolases"/>
    <property type="match status" value="1"/>
</dbReference>
<organism evidence="3 4">
    <name type="scientific">Halocatena salina</name>
    <dbReference type="NCBI Taxonomy" id="2934340"/>
    <lineage>
        <taxon>Archaea</taxon>
        <taxon>Methanobacteriati</taxon>
        <taxon>Methanobacteriota</taxon>
        <taxon>Stenosarchaea group</taxon>
        <taxon>Halobacteria</taxon>
        <taxon>Halobacteriales</taxon>
        <taxon>Natronomonadaceae</taxon>
        <taxon>Halocatena</taxon>
    </lineage>
</organism>
<reference evidence="3" key="1">
    <citation type="submission" date="2022-04" db="EMBL/GenBank/DDBJ databases">
        <title>Halocatena sp. nov., isolated from a salt lake.</title>
        <authorList>
            <person name="Cui H.-L."/>
        </authorList>
    </citation>
    <scope>NUCLEOTIDE SEQUENCE</scope>
    <source>
        <strain evidence="3">AD-1</strain>
    </source>
</reference>
<dbReference type="GO" id="GO:0009898">
    <property type="term" value="C:cytoplasmic side of plasma membrane"/>
    <property type="evidence" value="ECO:0007669"/>
    <property type="project" value="TreeGrafter"/>
</dbReference>
<sequence>MPATVYAIAGGKGGVGKTTTAVNLGATLRATGRVVGLIDADLAMSDLQGLLGFSHEPTVHEVLADTASIAESCIKHVVNDDGSGRLDIYPGSPSLEDYGNADPDRLEDVVKSLAPDYDSLILDTGTGLTRDTAIPLKLADQTIVVTTPTEVAVVDARKTIRFANRLGGTIKGAVVSRTCNGLTDGEVTNRMNVSQMTTIPPFDAFPRDVLRAYRQLAVRLLDGTDTTDRVQNCPAMVLTPVVLTETEVDAGGVGGTAGRTRAPHPPEESTDADQSPDTDDTLDDTEETASDDVPGWFTGMVK</sequence>
<accession>A0A8U0A023</accession>
<dbReference type="SUPFAM" id="SSF52540">
    <property type="entry name" value="P-loop containing nucleoside triphosphate hydrolases"/>
    <property type="match status" value="1"/>
</dbReference>
<dbReference type="GO" id="GO:0005524">
    <property type="term" value="F:ATP binding"/>
    <property type="evidence" value="ECO:0007669"/>
    <property type="project" value="TreeGrafter"/>
</dbReference>
<feature type="domain" description="AAA" evidence="2">
    <location>
        <begin position="5"/>
        <end position="160"/>
    </location>
</feature>
<gene>
    <name evidence="3" type="ORF">MW046_10920</name>
</gene>